<dbReference type="Proteomes" id="UP001177670">
    <property type="component" value="Unassembled WGS sequence"/>
</dbReference>
<organism evidence="1 2">
    <name type="scientific">Melipona bicolor</name>
    <dbReference type="NCBI Taxonomy" id="60889"/>
    <lineage>
        <taxon>Eukaryota</taxon>
        <taxon>Metazoa</taxon>
        <taxon>Ecdysozoa</taxon>
        <taxon>Arthropoda</taxon>
        <taxon>Hexapoda</taxon>
        <taxon>Insecta</taxon>
        <taxon>Pterygota</taxon>
        <taxon>Neoptera</taxon>
        <taxon>Endopterygota</taxon>
        <taxon>Hymenoptera</taxon>
        <taxon>Apocrita</taxon>
        <taxon>Aculeata</taxon>
        <taxon>Apoidea</taxon>
        <taxon>Anthophila</taxon>
        <taxon>Apidae</taxon>
        <taxon>Melipona</taxon>
    </lineage>
</organism>
<reference evidence="1" key="1">
    <citation type="submission" date="2021-10" db="EMBL/GenBank/DDBJ databases">
        <title>Melipona bicolor Genome sequencing and assembly.</title>
        <authorList>
            <person name="Araujo N.S."/>
            <person name="Arias M.C."/>
        </authorList>
    </citation>
    <scope>NUCLEOTIDE SEQUENCE</scope>
    <source>
        <strain evidence="1">USP_2M_L1-L4_2017</strain>
        <tissue evidence="1">Whole body</tissue>
    </source>
</reference>
<evidence type="ECO:0000313" key="1">
    <source>
        <dbReference type="EMBL" id="KAK1131282.1"/>
    </source>
</evidence>
<proteinExistence type="predicted"/>
<protein>
    <submittedName>
        <fullName evidence="1">Uncharacterized protein</fullName>
    </submittedName>
</protein>
<comment type="caution">
    <text evidence="1">The sequence shown here is derived from an EMBL/GenBank/DDBJ whole genome shotgun (WGS) entry which is preliminary data.</text>
</comment>
<keyword evidence="2" id="KW-1185">Reference proteome</keyword>
<dbReference type="EMBL" id="JAHYIQ010000006">
    <property type="protein sequence ID" value="KAK1131282.1"/>
    <property type="molecule type" value="Genomic_DNA"/>
</dbReference>
<sequence>MGEQKGGWFACATNWPVLPHVRYGYGGEKSAAAAASLAAAAVFPNGSRYFAEGGSSSLGENRGQPKNTERTLHLRGADVCHRATFAGVRRETRARKRKRRNVAGFVASIRRSKRSELGWRDQDSALRWRRNGHAANEKTSRWKRDAELFFATFQTDRSQRIPRTNAEPPNGVHFVISPSTLPLPTPLPYSWREKKEEEPRTVCSCSEEASGRNRGGRRAREFESLDTLSALEPEARWRIERTRRAWEG</sequence>
<name>A0AA40G5B3_9HYME</name>
<dbReference type="AlphaFoldDB" id="A0AA40G5B3"/>
<gene>
    <name evidence="1" type="ORF">K0M31_017569</name>
</gene>
<accession>A0AA40G5B3</accession>
<evidence type="ECO:0000313" key="2">
    <source>
        <dbReference type="Proteomes" id="UP001177670"/>
    </source>
</evidence>